<reference evidence="1 2" key="1">
    <citation type="journal article" date="2011" name="PLoS Genet.">
        <title>Finished genome of the fungal wheat pathogen Mycosphaerella graminicola reveals dispensome structure, chromosome plasticity, and stealth pathogenesis.</title>
        <authorList>
            <person name="Goodwin S.B."/>
            <person name="Ben M'barek S."/>
            <person name="Dhillon B."/>
            <person name="Wittenberg A.H.J."/>
            <person name="Crane C.F."/>
            <person name="Hane J.K."/>
            <person name="Foster A.J."/>
            <person name="Van der Lee T.A.J."/>
            <person name="Grimwood J."/>
            <person name="Aerts A."/>
            <person name="Antoniw J."/>
            <person name="Bailey A."/>
            <person name="Bluhm B."/>
            <person name="Bowler J."/>
            <person name="Bristow J."/>
            <person name="van der Burgt A."/>
            <person name="Canto-Canche B."/>
            <person name="Churchill A.C.L."/>
            <person name="Conde-Ferraez L."/>
            <person name="Cools H.J."/>
            <person name="Coutinho P.M."/>
            <person name="Csukai M."/>
            <person name="Dehal P."/>
            <person name="De Wit P."/>
            <person name="Donzelli B."/>
            <person name="van de Geest H.C."/>
            <person name="van Ham R.C.H.J."/>
            <person name="Hammond-Kosack K.E."/>
            <person name="Henrissat B."/>
            <person name="Kilian A."/>
            <person name="Kobayashi A.K."/>
            <person name="Koopmann E."/>
            <person name="Kourmpetis Y."/>
            <person name="Kuzniar A."/>
            <person name="Lindquist E."/>
            <person name="Lombard V."/>
            <person name="Maliepaard C."/>
            <person name="Martins N."/>
            <person name="Mehrabi R."/>
            <person name="Nap J.P.H."/>
            <person name="Ponomarenko A."/>
            <person name="Rudd J.J."/>
            <person name="Salamov A."/>
            <person name="Schmutz J."/>
            <person name="Schouten H.J."/>
            <person name="Shapiro H."/>
            <person name="Stergiopoulos I."/>
            <person name="Torriani S.F.F."/>
            <person name="Tu H."/>
            <person name="de Vries R.P."/>
            <person name="Waalwijk C."/>
            <person name="Ware S.B."/>
            <person name="Wiebenga A."/>
            <person name="Zwiers L.-H."/>
            <person name="Oliver R.P."/>
            <person name="Grigoriev I.V."/>
            <person name="Kema G.H.J."/>
        </authorList>
    </citation>
    <scope>NUCLEOTIDE SEQUENCE [LARGE SCALE GENOMIC DNA]</scope>
    <source>
        <strain evidence="2">CBS 115943 / IPO323</strain>
    </source>
</reference>
<name>F9XMW4_ZYMTI</name>
<dbReference type="RefSeq" id="XP_003848333.1">
    <property type="nucleotide sequence ID" value="XM_003848285.1"/>
</dbReference>
<gene>
    <name evidence="1" type="ORF">MYCGRDRAFT_96593</name>
</gene>
<organism evidence="1 2">
    <name type="scientific">Zymoseptoria tritici (strain CBS 115943 / IPO323)</name>
    <name type="common">Speckled leaf blotch fungus</name>
    <name type="synonym">Septoria tritici</name>
    <dbReference type="NCBI Taxonomy" id="336722"/>
    <lineage>
        <taxon>Eukaryota</taxon>
        <taxon>Fungi</taxon>
        <taxon>Dikarya</taxon>
        <taxon>Ascomycota</taxon>
        <taxon>Pezizomycotina</taxon>
        <taxon>Dothideomycetes</taxon>
        <taxon>Dothideomycetidae</taxon>
        <taxon>Mycosphaerellales</taxon>
        <taxon>Mycosphaerellaceae</taxon>
        <taxon>Zymoseptoria</taxon>
    </lineage>
</organism>
<evidence type="ECO:0000313" key="1">
    <source>
        <dbReference type="EMBL" id="EGP83309.1"/>
    </source>
</evidence>
<evidence type="ECO:0000313" key="2">
    <source>
        <dbReference type="Proteomes" id="UP000008062"/>
    </source>
</evidence>
<proteinExistence type="predicted"/>
<dbReference type="InParanoid" id="F9XMW4"/>
<dbReference type="Proteomes" id="UP000008062">
    <property type="component" value="Chromosome 11"/>
</dbReference>
<keyword evidence="2" id="KW-1185">Reference proteome</keyword>
<dbReference type="GeneID" id="13396529"/>
<protein>
    <submittedName>
        <fullName evidence="1">Uncharacterized protein</fullName>
    </submittedName>
</protein>
<dbReference type="KEGG" id="ztr:MYCGRDRAFT_96593"/>
<accession>F9XMW4</accession>
<dbReference type="EMBL" id="CM001206">
    <property type="protein sequence ID" value="EGP83309.1"/>
    <property type="molecule type" value="Genomic_DNA"/>
</dbReference>
<dbReference type="AlphaFoldDB" id="F9XMW4"/>
<sequence length="105" mass="11956">MQCSHIWTCRMLLNLEPLELSDAGESGASAVACQCWRVPQRKDESQRHPSVQYSLEEFTARLYVGQSTFDPKVCAFVHFPALLQLDQNDQNDFLSEKKWSAAHAL</sequence>
<dbReference type="HOGENOM" id="CLU_2238744_0_0_1"/>